<dbReference type="EC" id="2.7.13.3" evidence="2"/>
<keyword evidence="7" id="KW-1185">Reference proteome</keyword>
<reference evidence="6 7" key="1">
    <citation type="submission" date="2020-02" db="EMBL/GenBank/DDBJ databases">
        <title>Balneolaceae bacterium YR4-1, complete genome.</title>
        <authorList>
            <person name="Li Y."/>
            <person name="Wu S."/>
        </authorList>
    </citation>
    <scope>NUCLEOTIDE SEQUENCE [LARGE SCALE GENOMIC DNA]</scope>
    <source>
        <strain evidence="6 7">YR4-1</strain>
    </source>
</reference>
<proteinExistence type="predicted"/>
<dbReference type="InterPro" id="IPR003594">
    <property type="entry name" value="HATPase_dom"/>
</dbReference>
<organism evidence="6 7">
    <name type="scientific">Halalkalibaculum roseum</name>
    <dbReference type="NCBI Taxonomy" id="2709311"/>
    <lineage>
        <taxon>Bacteria</taxon>
        <taxon>Pseudomonadati</taxon>
        <taxon>Balneolota</taxon>
        <taxon>Balneolia</taxon>
        <taxon>Balneolales</taxon>
        <taxon>Balneolaceae</taxon>
        <taxon>Halalkalibaculum</taxon>
    </lineage>
</organism>
<feature type="domain" description="Histidine kinase" evidence="5">
    <location>
        <begin position="724"/>
        <end position="976"/>
    </location>
</feature>
<dbReference type="CDD" id="cd00082">
    <property type="entry name" value="HisKA"/>
    <property type="match status" value="1"/>
</dbReference>
<comment type="caution">
    <text evidence="6">The sequence shown here is derived from an EMBL/GenBank/DDBJ whole genome shotgun (WGS) entry which is preliminary data.</text>
</comment>
<evidence type="ECO:0000313" key="6">
    <source>
        <dbReference type="EMBL" id="NGP75751.1"/>
    </source>
</evidence>
<keyword evidence="4" id="KW-0175">Coiled coil</keyword>
<dbReference type="Proteomes" id="UP000473278">
    <property type="component" value="Unassembled WGS sequence"/>
</dbReference>
<dbReference type="SMART" id="SM00388">
    <property type="entry name" value="HisKA"/>
    <property type="match status" value="1"/>
</dbReference>
<dbReference type="InterPro" id="IPR003018">
    <property type="entry name" value="GAF"/>
</dbReference>
<gene>
    <name evidence="6" type="ORF">G3570_03850</name>
</gene>
<evidence type="ECO:0000256" key="2">
    <source>
        <dbReference type="ARBA" id="ARBA00012438"/>
    </source>
</evidence>
<dbReference type="Gene3D" id="3.30.450.40">
    <property type="match status" value="4"/>
</dbReference>
<dbReference type="Gene3D" id="1.10.287.130">
    <property type="match status" value="1"/>
</dbReference>
<dbReference type="PROSITE" id="PS50109">
    <property type="entry name" value="HIS_KIN"/>
    <property type="match status" value="1"/>
</dbReference>
<evidence type="ECO:0000256" key="3">
    <source>
        <dbReference type="ARBA" id="ARBA00022553"/>
    </source>
</evidence>
<dbReference type="Gene3D" id="3.30.565.10">
    <property type="entry name" value="Histidine kinase-like ATPase, C-terminal domain"/>
    <property type="match status" value="1"/>
</dbReference>
<dbReference type="InterPro" id="IPR004358">
    <property type="entry name" value="Sig_transdc_His_kin-like_C"/>
</dbReference>
<dbReference type="InterPro" id="IPR003661">
    <property type="entry name" value="HisK_dim/P_dom"/>
</dbReference>
<dbReference type="PANTHER" id="PTHR43065:SF42">
    <property type="entry name" value="TWO-COMPONENT SENSOR PPRA"/>
    <property type="match status" value="1"/>
</dbReference>
<dbReference type="InterPro" id="IPR005467">
    <property type="entry name" value="His_kinase_dom"/>
</dbReference>
<dbReference type="InterPro" id="IPR029016">
    <property type="entry name" value="GAF-like_dom_sf"/>
</dbReference>
<dbReference type="CDD" id="cd00075">
    <property type="entry name" value="HATPase"/>
    <property type="match status" value="1"/>
</dbReference>
<dbReference type="EMBL" id="JAALLT010000001">
    <property type="protein sequence ID" value="NGP75751.1"/>
    <property type="molecule type" value="Genomic_DNA"/>
</dbReference>
<keyword evidence="3" id="KW-0597">Phosphoprotein</keyword>
<dbReference type="Pfam" id="PF13185">
    <property type="entry name" value="GAF_2"/>
    <property type="match status" value="1"/>
</dbReference>
<dbReference type="Pfam" id="PF00512">
    <property type="entry name" value="HisKA"/>
    <property type="match status" value="1"/>
</dbReference>
<dbReference type="InterPro" id="IPR036097">
    <property type="entry name" value="HisK_dim/P_sf"/>
</dbReference>
<protein>
    <recommendedName>
        <fullName evidence="2">histidine kinase</fullName>
        <ecNumber evidence="2">2.7.13.3</ecNumber>
    </recommendedName>
</protein>
<dbReference type="AlphaFoldDB" id="A0A6M1SKC2"/>
<comment type="catalytic activity">
    <reaction evidence="1">
        <text>ATP + protein L-histidine = ADP + protein N-phospho-L-histidine.</text>
        <dbReference type="EC" id="2.7.13.3"/>
    </reaction>
</comment>
<dbReference type="PRINTS" id="PR00344">
    <property type="entry name" value="BCTRLSENSOR"/>
</dbReference>
<dbReference type="InterPro" id="IPR036890">
    <property type="entry name" value="HATPase_C_sf"/>
</dbReference>
<accession>A0A6M1SKC2</accession>
<dbReference type="Pfam" id="PF02518">
    <property type="entry name" value="HATPase_c"/>
    <property type="match status" value="1"/>
</dbReference>
<dbReference type="Pfam" id="PF13492">
    <property type="entry name" value="GAF_3"/>
    <property type="match status" value="1"/>
</dbReference>
<dbReference type="Pfam" id="PF01590">
    <property type="entry name" value="GAF"/>
    <property type="match status" value="2"/>
</dbReference>
<evidence type="ECO:0000256" key="1">
    <source>
        <dbReference type="ARBA" id="ARBA00000085"/>
    </source>
</evidence>
<dbReference type="SUPFAM" id="SSF55781">
    <property type="entry name" value="GAF domain-like"/>
    <property type="match status" value="4"/>
</dbReference>
<evidence type="ECO:0000259" key="5">
    <source>
        <dbReference type="PROSITE" id="PS50109"/>
    </source>
</evidence>
<dbReference type="RefSeq" id="WP_165139334.1">
    <property type="nucleotide sequence ID" value="NZ_JAALLT010000001.1"/>
</dbReference>
<sequence>MKSSEQNQNELGEAAQALIRHEAELKVINIVQEALLSGVETDEIYRLVGDYIRNIFDVQAVTISTFDYKHAEEQFQYIYENEQQISSPPRPIDNLRRKLIRSKELILINEDAEERFAEITGKPAEPVPGTKFPKSMLFAPLLLGERVNGYVSLQNIDREHAFSDHHVNMLKRMANSATIALESARLFESEKRRADEQKALLDTMTDLSSKLELRNLLDAVVERTVSLLGVTGGELAIYYENVEELEVVSSHKLGMSSVGTRLALGEGVMGKVAETRESIIIDDYPHWNGRSEKYEEATVSGVMAVPLIVGTQLVGILVSVHKKTDRKFSENDLRLLNMFAPLAATAIENARLFEAERKRADEQQALLDTMKDLSSKLELNKLLDSVVERTFSLLGVTGGELAIYDEESQELEVVSSRNLGFNSVGTRLKHGEGVMGKVAESREPVIIRDYQHWEGRSEKYQDTTVRGVMAVPLMTGDQLVGTLVSIHLDEDRTFQENDLRLLNMFAPLAATAIENARIFEAERKRADEQKALLDTMSDLSSKLELRLLLDSVVERASSLLEVTGGELAIYHEDRKELEVVSSHNLGMQSVGTCLSLGEGVMGKVAETREPIIVRDYQNWQGRSEKYQQTTVRAVMAVPLMVGDQLVGTLVSIHLDSDRTFGNDDLRLLNMFAPLAATAIENARLFDTTNRLLEEAEDRTRELKQTQQQLVMQEKLASLGQLTAGIAHEIKNPLNFVINFSDLTSELVEDIKQGLAELSLNDNGQFEMRKADLSELLSDISENMAKIQNHGSRADRIVKSMLQHSRGGSGELEATNLNLLVREFTNLAFHGMRASTNPINVSIELDLDEQIKKVKLVREDFSRVLLNLINNAFDAMKVKLSAEKKSATGSAYKPTLTVKTIGLEDKVQIIVEDNGPGIPKEIHESILQPFFTTKKGTEGTGLGLSITHDIVEAHGGSLEFDSSDSGTTFTVNLNKIP</sequence>
<dbReference type="SMART" id="SM00065">
    <property type="entry name" value="GAF"/>
    <property type="match status" value="4"/>
</dbReference>
<dbReference type="SUPFAM" id="SSF47384">
    <property type="entry name" value="Homodimeric domain of signal transducing histidine kinase"/>
    <property type="match status" value="1"/>
</dbReference>
<dbReference type="SMART" id="SM00387">
    <property type="entry name" value="HATPase_c"/>
    <property type="match status" value="1"/>
</dbReference>
<dbReference type="GO" id="GO:0000155">
    <property type="term" value="F:phosphorelay sensor kinase activity"/>
    <property type="evidence" value="ECO:0007669"/>
    <property type="project" value="InterPro"/>
</dbReference>
<dbReference type="SUPFAM" id="SSF55874">
    <property type="entry name" value="ATPase domain of HSP90 chaperone/DNA topoisomerase II/histidine kinase"/>
    <property type="match status" value="1"/>
</dbReference>
<feature type="coiled-coil region" evidence="4">
    <location>
        <begin position="685"/>
        <end position="712"/>
    </location>
</feature>
<evidence type="ECO:0000313" key="7">
    <source>
        <dbReference type="Proteomes" id="UP000473278"/>
    </source>
</evidence>
<evidence type="ECO:0000256" key="4">
    <source>
        <dbReference type="SAM" id="Coils"/>
    </source>
</evidence>
<name>A0A6M1SKC2_9BACT</name>
<dbReference type="PANTHER" id="PTHR43065">
    <property type="entry name" value="SENSOR HISTIDINE KINASE"/>
    <property type="match status" value="1"/>
</dbReference>